<name>A0A7S1ZR48_9STRA</name>
<keyword evidence="1" id="KW-0472">Membrane</keyword>
<dbReference type="InterPro" id="IPR004710">
    <property type="entry name" value="Bilac:Na_transpt"/>
</dbReference>
<accession>A0A7S1ZR48</accession>
<reference evidence="2" key="1">
    <citation type="submission" date="2021-01" db="EMBL/GenBank/DDBJ databases">
        <authorList>
            <person name="Corre E."/>
            <person name="Pelletier E."/>
            <person name="Niang G."/>
            <person name="Scheremetjew M."/>
            <person name="Finn R."/>
            <person name="Kale V."/>
            <person name="Holt S."/>
            <person name="Cochrane G."/>
            <person name="Meng A."/>
            <person name="Brown T."/>
            <person name="Cohen L."/>
        </authorList>
    </citation>
    <scope>NUCLEOTIDE SEQUENCE</scope>
    <source>
        <strain evidence="2">Pop2</strain>
    </source>
</reference>
<gene>
    <name evidence="2" type="ORF">DBRI1063_LOCUS19502</name>
</gene>
<feature type="transmembrane region" description="Helical" evidence="1">
    <location>
        <begin position="166"/>
        <end position="185"/>
    </location>
</feature>
<feature type="transmembrane region" description="Helical" evidence="1">
    <location>
        <begin position="7"/>
        <end position="25"/>
    </location>
</feature>
<keyword evidence="1" id="KW-1133">Transmembrane helix</keyword>
<keyword evidence="1" id="KW-0812">Transmembrane</keyword>
<feature type="transmembrane region" description="Helical" evidence="1">
    <location>
        <begin position="68"/>
        <end position="88"/>
    </location>
</feature>
<dbReference type="AlphaFoldDB" id="A0A7S1ZR48"/>
<feature type="transmembrane region" description="Helical" evidence="1">
    <location>
        <begin position="132"/>
        <end position="154"/>
    </location>
</feature>
<evidence type="ECO:0000256" key="1">
    <source>
        <dbReference type="SAM" id="Phobius"/>
    </source>
</evidence>
<evidence type="ECO:0000313" key="2">
    <source>
        <dbReference type="EMBL" id="CAD9346691.1"/>
    </source>
</evidence>
<sequence>MTAISTFLSIAMLPLNLLFYARFSFDDDVIGNLDWPALFISIGVVISAILLGLLASEKINSHNFNNNANRLGNFAGIALVVFSAYASSSDEDSALWSRDWTFYVGVSAPCVLGLLIANVVTTALQLKKPERVTVSIECCYQNTGIATSVALTMFQGGDLADALGVPLFYGLVEAVVLGIYCIIAWKCNWTKAPAKESFCTMIGTSYEIIYAEVAEKKDLEMGIEVSLASSGDEEDTPNHCYHKHEEGEVHAPHRMSLAAGMAESVFMGPVPLGPGLLSPEARFRKARGKKEMSQVSIRTSVSPEYMKSLGYEFAEFASVPE</sequence>
<feature type="transmembrane region" description="Helical" evidence="1">
    <location>
        <begin position="37"/>
        <end position="56"/>
    </location>
</feature>
<feature type="transmembrane region" description="Helical" evidence="1">
    <location>
        <begin position="100"/>
        <end position="120"/>
    </location>
</feature>
<proteinExistence type="predicted"/>
<dbReference type="EMBL" id="HBGN01030270">
    <property type="protein sequence ID" value="CAD9346691.1"/>
    <property type="molecule type" value="Transcribed_RNA"/>
</dbReference>
<dbReference type="PANTHER" id="PTHR10361">
    <property type="entry name" value="SODIUM-BILE ACID COTRANSPORTER"/>
    <property type="match status" value="1"/>
</dbReference>
<organism evidence="2">
    <name type="scientific">Ditylum brightwellii</name>
    <dbReference type="NCBI Taxonomy" id="49249"/>
    <lineage>
        <taxon>Eukaryota</taxon>
        <taxon>Sar</taxon>
        <taxon>Stramenopiles</taxon>
        <taxon>Ochrophyta</taxon>
        <taxon>Bacillariophyta</taxon>
        <taxon>Mediophyceae</taxon>
        <taxon>Lithodesmiophycidae</taxon>
        <taxon>Lithodesmiales</taxon>
        <taxon>Lithodesmiaceae</taxon>
        <taxon>Ditylum</taxon>
    </lineage>
</organism>
<dbReference type="PANTHER" id="PTHR10361:SF28">
    <property type="entry name" value="P3 PROTEIN-RELATED"/>
    <property type="match status" value="1"/>
</dbReference>
<dbReference type="Gene3D" id="1.20.1530.20">
    <property type="match status" value="1"/>
</dbReference>
<protein>
    <submittedName>
        <fullName evidence="2">Uncharacterized protein</fullName>
    </submittedName>
</protein>
<dbReference type="InterPro" id="IPR038770">
    <property type="entry name" value="Na+/solute_symporter_sf"/>
</dbReference>